<reference evidence="1 2" key="1">
    <citation type="submission" date="2020-05" db="EMBL/GenBank/DDBJ databases">
        <title>Identification and distribution of gene clusters putatively required for synthesis of sphingolipid metabolism inhibitors in phylogenetically diverse species of the filamentous fungus Fusarium.</title>
        <authorList>
            <person name="Kim H.-S."/>
            <person name="Busman M."/>
            <person name="Brown D.W."/>
            <person name="Divon H."/>
            <person name="Uhlig S."/>
            <person name="Proctor R.H."/>
        </authorList>
    </citation>
    <scope>NUCLEOTIDE SEQUENCE [LARGE SCALE GENOMIC DNA]</scope>
    <source>
        <strain evidence="1 2">NRRL 66235</strain>
    </source>
</reference>
<organism evidence="1 2">
    <name type="scientific">Fusarium mundagurra</name>
    <dbReference type="NCBI Taxonomy" id="1567541"/>
    <lineage>
        <taxon>Eukaryota</taxon>
        <taxon>Fungi</taxon>
        <taxon>Dikarya</taxon>
        <taxon>Ascomycota</taxon>
        <taxon>Pezizomycotina</taxon>
        <taxon>Sordariomycetes</taxon>
        <taxon>Hypocreomycetidae</taxon>
        <taxon>Hypocreales</taxon>
        <taxon>Nectriaceae</taxon>
        <taxon>Fusarium</taxon>
        <taxon>Fusarium fujikuroi species complex</taxon>
    </lineage>
</organism>
<evidence type="ECO:0000313" key="2">
    <source>
        <dbReference type="Proteomes" id="UP000544331"/>
    </source>
</evidence>
<name>A0A8H6DBM1_9HYPO</name>
<evidence type="ECO:0000313" key="1">
    <source>
        <dbReference type="EMBL" id="KAF5710535.1"/>
    </source>
</evidence>
<dbReference type="EMBL" id="JAAOAN010000331">
    <property type="protein sequence ID" value="KAF5710535.1"/>
    <property type="molecule type" value="Genomic_DNA"/>
</dbReference>
<sequence length="74" mass="7963">MTTNSFGSALPRFDFPRQPAAPKLTAQAARAFPTVAIVATAEHKEYKTEGGDNAFGTDGRDRIMVDGVLSFEDT</sequence>
<protein>
    <submittedName>
        <fullName evidence="1">Uncharacterized protein</fullName>
    </submittedName>
</protein>
<proteinExistence type="predicted"/>
<dbReference type="Proteomes" id="UP000544331">
    <property type="component" value="Unassembled WGS sequence"/>
</dbReference>
<keyword evidence="2" id="KW-1185">Reference proteome</keyword>
<gene>
    <name evidence="1" type="ORF">FMUND_9459</name>
</gene>
<accession>A0A8H6DBM1</accession>
<dbReference type="AlphaFoldDB" id="A0A8H6DBM1"/>
<comment type="caution">
    <text evidence="1">The sequence shown here is derived from an EMBL/GenBank/DDBJ whole genome shotgun (WGS) entry which is preliminary data.</text>
</comment>
<dbReference type="OrthoDB" id="5089217at2759"/>